<reference evidence="2" key="1">
    <citation type="submission" date="2019-11" db="EMBL/GenBank/DDBJ databases">
        <title>Characterization of Clostridium perfringens isolates from swine manure treated agricultural soils.</title>
        <authorList>
            <person name="Wushke S.T."/>
        </authorList>
    </citation>
    <scope>NUCLEOTIDE SEQUENCE</scope>
    <source>
        <strain evidence="2">X62</strain>
    </source>
</reference>
<dbReference type="InterPro" id="IPR049427">
    <property type="entry name" value="Acyl-ACP_TE_C"/>
</dbReference>
<dbReference type="EMBL" id="WNUR01001143">
    <property type="protein sequence ID" value="MDZ7543399.1"/>
    <property type="molecule type" value="Genomic_DNA"/>
</dbReference>
<dbReference type="AlphaFoldDB" id="A0AAW9KLN7"/>
<accession>A0AAW9KLN7</accession>
<comment type="caution">
    <text evidence="2">The sequence shown here is derived from an EMBL/GenBank/DDBJ whole genome shotgun (WGS) entry which is preliminary data.</text>
</comment>
<dbReference type="Pfam" id="PF20791">
    <property type="entry name" value="Acyl-ACP_TE_C"/>
    <property type="match status" value="1"/>
</dbReference>
<gene>
    <name evidence="2" type="ORF">GNF83_19915</name>
</gene>
<evidence type="ECO:0000313" key="3">
    <source>
        <dbReference type="Proteomes" id="UP001288944"/>
    </source>
</evidence>
<name>A0AAW9KLN7_CLOPF</name>
<dbReference type="Proteomes" id="UP001288944">
    <property type="component" value="Unassembled WGS sequence"/>
</dbReference>
<evidence type="ECO:0000259" key="1">
    <source>
        <dbReference type="Pfam" id="PF20791"/>
    </source>
</evidence>
<organism evidence="2 3">
    <name type="scientific">Clostridium perfringens</name>
    <dbReference type="NCBI Taxonomy" id="1502"/>
    <lineage>
        <taxon>Bacteria</taxon>
        <taxon>Bacillati</taxon>
        <taxon>Bacillota</taxon>
        <taxon>Clostridia</taxon>
        <taxon>Eubacteriales</taxon>
        <taxon>Clostridiaceae</taxon>
        <taxon>Clostridium</taxon>
    </lineage>
</organism>
<proteinExistence type="predicted"/>
<feature type="domain" description="Acyl-ACP thioesterase-like C-terminal" evidence="1">
    <location>
        <begin position="3"/>
        <end position="46"/>
    </location>
</feature>
<dbReference type="Gene3D" id="3.10.129.10">
    <property type="entry name" value="Hotdog Thioesterase"/>
    <property type="match status" value="1"/>
</dbReference>
<evidence type="ECO:0000313" key="2">
    <source>
        <dbReference type="EMBL" id="MDZ7543399.1"/>
    </source>
</evidence>
<sequence>VPWSIESMPQDIVKNYKLEEIKFTFEKECKYGEEINRLSSFIKEEDG</sequence>
<feature type="non-terminal residue" evidence="2">
    <location>
        <position position="1"/>
    </location>
</feature>
<protein>
    <submittedName>
        <fullName evidence="2">Acyl-[acyl-carrier-protein] thioesterase</fullName>
    </submittedName>
</protein>